<dbReference type="Proteomes" id="UP000295781">
    <property type="component" value="Chromosome"/>
</dbReference>
<dbReference type="EMBL" id="CP012670">
    <property type="protein sequence ID" value="AUX24013.1"/>
    <property type="molecule type" value="Genomic_DNA"/>
</dbReference>
<keyword evidence="1" id="KW-0472">Membrane</keyword>
<gene>
    <name evidence="2" type="ORF">SOCEGT47_045460</name>
</gene>
<reference evidence="2 3" key="1">
    <citation type="submission" date="2015-09" db="EMBL/GenBank/DDBJ databases">
        <title>Sorangium comparison.</title>
        <authorList>
            <person name="Zaburannyi N."/>
            <person name="Bunk B."/>
            <person name="Overmann J."/>
            <person name="Mueller R."/>
        </authorList>
    </citation>
    <scope>NUCLEOTIDE SEQUENCE [LARGE SCALE GENOMIC DNA]</scope>
    <source>
        <strain evidence="2 3">So ceGT47</strain>
    </source>
</reference>
<sequence length="208" mass="21638">MKLISTDPSEIGIVSVGQFAHGIFAFGQFARGFIAIGQVAIGVVAVGQISFSVLGAGQAGGGIAWFAGMVGVGGRGVCLRLIPGLDLPRDPPPVVPLDAAMRGEVRGFVRAEVVDGPNGAKLASGGHVLPVKMSPGLLGALTDARRAGKVSEIFAHLGRIGDVVVCDRLMEVPGARPRQFPLAFHVVRFLLLVALATGWWYAFTQMEG</sequence>
<dbReference type="AlphaFoldDB" id="A0A4P2Q4Z4"/>
<dbReference type="RefSeq" id="WP_129349605.1">
    <property type="nucleotide sequence ID" value="NZ_CP012670.1"/>
</dbReference>
<protein>
    <submittedName>
        <fullName evidence="2">Uncharacterized protein</fullName>
    </submittedName>
</protein>
<name>A0A4P2Q4Z4_SORCE</name>
<accession>A0A4P2Q4Z4</accession>
<keyword evidence="1" id="KW-1133">Transmembrane helix</keyword>
<evidence type="ECO:0000313" key="2">
    <source>
        <dbReference type="EMBL" id="AUX24013.1"/>
    </source>
</evidence>
<evidence type="ECO:0000256" key="1">
    <source>
        <dbReference type="SAM" id="Phobius"/>
    </source>
</evidence>
<feature type="transmembrane region" description="Helical" evidence="1">
    <location>
        <begin position="182"/>
        <end position="202"/>
    </location>
</feature>
<organism evidence="2 3">
    <name type="scientific">Sorangium cellulosum</name>
    <name type="common">Polyangium cellulosum</name>
    <dbReference type="NCBI Taxonomy" id="56"/>
    <lineage>
        <taxon>Bacteria</taxon>
        <taxon>Pseudomonadati</taxon>
        <taxon>Myxococcota</taxon>
        <taxon>Polyangia</taxon>
        <taxon>Polyangiales</taxon>
        <taxon>Polyangiaceae</taxon>
        <taxon>Sorangium</taxon>
    </lineage>
</organism>
<keyword evidence="1" id="KW-0812">Transmembrane</keyword>
<feature type="transmembrane region" description="Helical" evidence="1">
    <location>
        <begin position="33"/>
        <end position="57"/>
    </location>
</feature>
<proteinExistence type="predicted"/>
<dbReference type="OrthoDB" id="9828303at2"/>
<evidence type="ECO:0000313" key="3">
    <source>
        <dbReference type="Proteomes" id="UP000295781"/>
    </source>
</evidence>